<accession>A0A9W8HNT4</accession>
<evidence type="ECO:0000256" key="1">
    <source>
        <dbReference type="SAM" id="MobiDB-lite"/>
    </source>
</evidence>
<dbReference type="EMBL" id="JANBUO010002283">
    <property type="protein sequence ID" value="KAJ2795157.1"/>
    <property type="molecule type" value="Genomic_DNA"/>
</dbReference>
<feature type="compositionally biased region" description="Polar residues" evidence="1">
    <location>
        <begin position="239"/>
        <end position="248"/>
    </location>
</feature>
<proteinExistence type="predicted"/>
<feature type="region of interest" description="Disordered" evidence="1">
    <location>
        <begin position="1"/>
        <end position="25"/>
    </location>
</feature>
<reference evidence="2" key="1">
    <citation type="submission" date="2022-07" db="EMBL/GenBank/DDBJ databases">
        <title>Phylogenomic reconstructions and comparative analyses of Kickxellomycotina fungi.</title>
        <authorList>
            <person name="Reynolds N.K."/>
            <person name="Stajich J.E."/>
            <person name="Barry K."/>
            <person name="Grigoriev I.V."/>
            <person name="Crous P."/>
            <person name="Smith M.E."/>
        </authorList>
    </citation>
    <scope>NUCLEOTIDE SEQUENCE</scope>
    <source>
        <strain evidence="2">NRRL 1565</strain>
    </source>
</reference>
<dbReference type="OrthoDB" id="5586899at2759"/>
<comment type="caution">
    <text evidence="2">The sequence shown here is derived from an EMBL/GenBank/DDBJ whole genome shotgun (WGS) entry which is preliminary data.</text>
</comment>
<gene>
    <name evidence="2" type="ORF">H4R20_005975</name>
</gene>
<keyword evidence="3" id="KW-1185">Reference proteome</keyword>
<feature type="region of interest" description="Disordered" evidence="1">
    <location>
        <begin position="102"/>
        <end position="121"/>
    </location>
</feature>
<evidence type="ECO:0000313" key="2">
    <source>
        <dbReference type="EMBL" id="KAJ2795157.1"/>
    </source>
</evidence>
<feature type="region of interest" description="Disordered" evidence="1">
    <location>
        <begin position="208"/>
        <end position="248"/>
    </location>
</feature>
<dbReference type="AlphaFoldDB" id="A0A9W8HNT4"/>
<feature type="compositionally biased region" description="Basic residues" evidence="1">
    <location>
        <begin position="104"/>
        <end position="113"/>
    </location>
</feature>
<sequence>MYPTPPPFPAHAASQPSVAGGWHDVPRPGNDAFAYSLPAAIPLPGALDIGPPLPQTKPDAYGFHNPSTRRRHGQVPSYPPAAAPDSCCSCCYNPGNFPASAAHQNHHHHHQHRSASPPPPPPLDGVPCACCPPQPGYGRAGPYPEAPQMNMGGAVPMSMPAPMPMPHHYHSASVPAYHKVPMKPRKRVTFADPIAEYKMLPCESSSAPEHSEVELARVPTRRHGSGRERRNSIMAFPDSNHSISGEHSIYSNQGLASGLDMLVGSFPMQPPLPPHAGGGHKKRLSASAITASTTSLEYEPRRPSASRKHHERRRSDGAHPTFSYNEKFSLSRAHLPING</sequence>
<dbReference type="Proteomes" id="UP001140094">
    <property type="component" value="Unassembled WGS sequence"/>
</dbReference>
<feature type="compositionally biased region" description="Low complexity" evidence="1">
    <location>
        <begin position="285"/>
        <end position="295"/>
    </location>
</feature>
<name>A0A9W8HNT4_9FUNG</name>
<evidence type="ECO:0000313" key="3">
    <source>
        <dbReference type="Proteomes" id="UP001140094"/>
    </source>
</evidence>
<feature type="region of interest" description="Disordered" evidence="1">
    <location>
        <begin position="267"/>
        <end position="325"/>
    </location>
</feature>
<organism evidence="2 3">
    <name type="scientific">Coemansia guatemalensis</name>
    <dbReference type="NCBI Taxonomy" id="2761395"/>
    <lineage>
        <taxon>Eukaryota</taxon>
        <taxon>Fungi</taxon>
        <taxon>Fungi incertae sedis</taxon>
        <taxon>Zoopagomycota</taxon>
        <taxon>Kickxellomycotina</taxon>
        <taxon>Kickxellomycetes</taxon>
        <taxon>Kickxellales</taxon>
        <taxon>Kickxellaceae</taxon>
        <taxon>Coemansia</taxon>
    </lineage>
</organism>
<protein>
    <submittedName>
        <fullName evidence="2">Uncharacterized protein</fullName>
    </submittedName>
</protein>